<dbReference type="AlphaFoldDB" id="A0A0D6L6P5"/>
<reference evidence="2 3" key="1">
    <citation type="submission" date="2013-05" db="EMBL/GenBank/DDBJ databases">
        <title>Draft genome of the parasitic nematode Anyclostoma ceylanicum.</title>
        <authorList>
            <person name="Mitreva M."/>
        </authorList>
    </citation>
    <scope>NUCLEOTIDE SEQUENCE [LARGE SCALE GENOMIC DNA]</scope>
</reference>
<gene>
    <name evidence="2" type="ORF">ANCCEY_13799</name>
</gene>
<proteinExistence type="predicted"/>
<organism evidence="2 3">
    <name type="scientific">Ancylostoma ceylanicum</name>
    <dbReference type="NCBI Taxonomy" id="53326"/>
    <lineage>
        <taxon>Eukaryota</taxon>
        <taxon>Metazoa</taxon>
        <taxon>Ecdysozoa</taxon>
        <taxon>Nematoda</taxon>
        <taxon>Chromadorea</taxon>
        <taxon>Rhabditida</taxon>
        <taxon>Rhabditina</taxon>
        <taxon>Rhabditomorpha</taxon>
        <taxon>Strongyloidea</taxon>
        <taxon>Ancylostomatidae</taxon>
        <taxon>Ancylostomatinae</taxon>
        <taxon>Ancylostoma</taxon>
    </lineage>
</organism>
<dbReference type="Proteomes" id="UP000054495">
    <property type="component" value="Unassembled WGS sequence"/>
</dbReference>
<dbReference type="EMBL" id="KE125780">
    <property type="protein sequence ID" value="EPB67109.1"/>
    <property type="molecule type" value="Genomic_DNA"/>
</dbReference>
<evidence type="ECO:0000313" key="3">
    <source>
        <dbReference type="Proteomes" id="UP000054495"/>
    </source>
</evidence>
<name>A0A0D6L6P5_9BILA</name>
<protein>
    <submittedName>
        <fullName evidence="2">Uncharacterized protein</fullName>
    </submittedName>
</protein>
<evidence type="ECO:0000256" key="1">
    <source>
        <dbReference type="SAM" id="Coils"/>
    </source>
</evidence>
<evidence type="ECO:0000313" key="2">
    <source>
        <dbReference type="EMBL" id="EPB67109.1"/>
    </source>
</evidence>
<sequence length="123" mass="14123">MLTSWVGGSRRKCRKYILGGVADNNLYVIPYAPKIAKDDREVESTVCKRATQRLAEYEKMLEELSQRRSNALVHNETQQAERILMAMTDCRDTVLRAIHVDLLLGRDELRAIGIDSEWADDKE</sequence>
<accession>A0A0D6L6P5</accession>
<keyword evidence="1" id="KW-0175">Coiled coil</keyword>
<keyword evidence="3" id="KW-1185">Reference proteome</keyword>
<feature type="coiled-coil region" evidence="1">
    <location>
        <begin position="47"/>
        <end position="74"/>
    </location>
</feature>